<dbReference type="InterPro" id="IPR036922">
    <property type="entry name" value="Rieske_2Fe-2S_sf"/>
</dbReference>
<keyword evidence="9" id="KW-1185">Reference proteome</keyword>
<dbReference type="InterPro" id="IPR017941">
    <property type="entry name" value="Rieske_2Fe-2S"/>
</dbReference>
<feature type="domain" description="Rieske" evidence="7">
    <location>
        <begin position="20"/>
        <end position="122"/>
    </location>
</feature>
<dbReference type="PROSITE" id="PS51296">
    <property type="entry name" value="RIESKE"/>
    <property type="match status" value="1"/>
</dbReference>
<dbReference type="Pfam" id="PF19298">
    <property type="entry name" value="KshA_C"/>
    <property type="match status" value="1"/>
</dbReference>
<dbReference type="Gene3D" id="2.102.10.10">
    <property type="entry name" value="Rieske [2Fe-2S] iron-sulphur domain"/>
    <property type="match status" value="1"/>
</dbReference>
<keyword evidence="5" id="KW-0408">Iron</keyword>
<evidence type="ECO:0000256" key="2">
    <source>
        <dbReference type="ARBA" id="ARBA00022714"/>
    </source>
</evidence>
<dbReference type="InterPro" id="IPR045605">
    <property type="entry name" value="KshA-like_C"/>
</dbReference>
<evidence type="ECO:0000256" key="6">
    <source>
        <dbReference type="ARBA" id="ARBA00023014"/>
    </source>
</evidence>
<dbReference type="GO" id="GO:0046872">
    <property type="term" value="F:metal ion binding"/>
    <property type="evidence" value="ECO:0007669"/>
    <property type="project" value="UniProtKB-KW"/>
</dbReference>
<sequence>MSQLHRIEAKEIEDRYARGWHCLGLAEDYKDGKAHTLDIFGTKLVAYQGEDKQIHILDGYCPHMGADLSKGCIEGNSIRCPFHDWRWDADGKCDDIPYAKRIPRKAQIKSWPISEQNNLLFIWNDPENNLPLEEQAIPRVEACFSDDWADWEVANLTIKTNCRELIDNIADKAHFGPVHDAPNKFFSNRFEGHVAEQTMIGNSPRLSGESDLKTVATYYGPAYQITEMTGEMDGMPIHSILLNCHIPIDHDSFQLRYGVLVQKVPGLSDEQNREIAQGYIQLAQEAFFEDVAIWDTKVRVDNPILCDGDGPVYQLRKWYDQFYTDIADVKEEVKDRQYFEYIEQGSEEKLEAEPA</sequence>
<dbReference type="PANTHER" id="PTHR21266">
    <property type="entry name" value="IRON-SULFUR DOMAIN CONTAINING PROTEIN"/>
    <property type="match status" value="1"/>
</dbReference>
<organism evidence="8 9">
    <name type="scientific">Endozoicomonas numazuensis</name>
    <dbReference type="NCBI Taxonomy" id="1137799"/>
    <lineage>
        <taxon>Bacteria</taxon>
        <taxon>Pseudomonadati</taxon>
        <taxon>Pseudomonadota</taxon>
        <taxon>Gammaproteobacteria</taxon>
        <taxon>Oceanospirillales</taxon>
        <taxon>Endozoicomonadaceae</taxon>
        <taxon>Endozoicomonas</taxon>
    </lineage>
</organism>
<dbReference type="SUPFAM" id="SSF50022">
    <property type="entry name" value="ISP domain"/>
    <property type="match status" value="1"/>
</dbReference>
<keyword evidence="3" id="KW-0479">Metal-binding</keyword>
<dbReference type="RefSeq" id="WP_034833681.1">
    <property type="nucleotide sequence ID" value="NZ_JOKH01000001.1"/>
</dbReference>
<dbReference type="Gene3D" id="3.90.380.10">
    <property type="entry name" value="Naphthalene 1,2-dioxygenase Alpha Subunit, Chain A, domain 1"/>
    <property type="match status" value="1"/>
</dbReference>
<comment type="cofactor">
    <cofactor evidence="1">
        <name>Fe cation</name>
        <dbReference type="ChEBI" id="CHEBI:24875"/>
    </cofactor>
</comment>
<dbReference type="AlphaFoldDB" id="A0A081NMM0"/>
<keyword evidence="6" id="KW-0411">Iron-sulfur</keyword>
<dbReference type="EMBL" id="JOKH01000001">
    <property type="protein sequence ID" value="KEQ19693.1"/>
    <property type="molecule type" value="Genomic_DNA"/>
</dbReference>
<dbReference type="GO" id="GO:0016491">
    <property type="term" value="F:oxidoreductase activity"/>
    <property type="evidence" value="ECO:0007669"/>
    <property type="project" value="UniProtKB-KW"/>
</dbReference>
<dbReference type="InterPro" id="IPR050584">
    <property type="entry name" value="Cholesterol_7-desaturase"/>
</dbReference>
<dbReference type="Proteomes" id="UP000028073">
    <property type="component" value="Unassembled WGS sequence"/>
</dbReference>
<dbReference type="eggNOG" id="COG4638">
    <property type="taxonomic scope" value="Bacteria"/>
</dbReference>
<evidence type="ECO:0000313" key="8">
    <source>
        <dbReference type="EMBL" id="KEQ19693.1"/>
    </source>
</evidence>
<keyword evidence="4" id="KW-0560">Oxidoreductase</keyword>
<gene>
    <name evidence="8" type="ORF">GZ78_07390</name>
</gene>
<evidence type="ECO:0000256" key="1">
    <source>
        <dbReference type="ARBA" id="ARBA00001962"/>
    </source>
</evidence>
<evidence type="ECO:0000313" key="9">
    <source>
        <dbReference type="Proteomes" id="UP000028073"/>
    </source>
</evidence>
<reference evidence="8 9" key="1">
    <citation type="submission" date="2014-06" db="EMBL/GenBank/DDBJ databases">
        <title>Whole Genome Sequences of Three Symbiotic Endozoicomonas Bacteria.</title>
        <authorList>
            <person name="Neave M.J."/>
            <person name="Apprill A."/>
            <person name="Voolstra C.R."/>
        </authorList>
    </citation>
    <scope>NUCLEOTIDE SEQUENCE [LARGE SCALE GENOMIC DNA]</scope>
    <source>
        <strain evidence="8 9">DSM 25634</strain>
    </source>
</reference>
<dbReference type="STRING" id="1137799.GZ78_07390"/>
<accession>A0A081NMM0</accession>
<evidence type="ECO:0000256" key="3">
    <source>
        <dbReference type="ARBA" id="ARBA00022723"/>
    </source>
</evidence>
<dbReference type="OrthoDB" id="9769355at2"/>
<evidence type="ECO:0000256" key="4">
    <source>
        <dbReference type="ARBA" id="ARBA00023002"/>
    </source>
</evidence>
<proteinExistence type="predicted"/>
<comment type="caution">
    <text evidence="8">The sequence shown here is derived from an EMBL/GenBank/DDBJ whole genome shotgun (WGS) entry which is preliminary data.</text>
</comment>
<name>A0A081NMM0_9GAMM</name>
<keyword evidence="2" id="KW-0001">2Fe-2S</keyword>
<dbReference type="GO" id="GO:0008203">
    <property type="term" value="P:cholesterol metabolic process"/>
    <property type="evidence" value="ECO:0007669"/>
    <property type="project" value="InterPro"/>
</dbReference>
<dbReference type="PANTHER" id="PTHR21266:SF60">
    <property type="entry name" value="3-KETOSTEROID-9-ALPHA-MONOOXYGENASE, OXYGENASE COMPONENT"/>
    <property type="match status" value="1"/>
</dbReference>
<protein>
    <submittedName>
        <fullName evidence="8">3-ketosteroid-9-alpha-hydroxylase</fullName>
    </submittedName>
</protein>
<dbReference type="SUPFAM" id="SSF55961">
    <property type="entry name" value="Bet v1-like"/>
    <property type="match status" value="1"/>
</dbReference>
<evidence type="ECO:0000259" key="7">
    <source>
        <dbReference type="PROSITE" id="PS51296"/>
    </source>
</evidence>
<evidence type="ECO:0000256" key="5">
    <source>
        <dbReference type="ARBA" id="ARBA00023004"/>
    </source>
</evidence>
<dbReference type="Pfam" id="PF00355">
    <property type="entry name" value="Rieske"/>
    <property type="match status" value="1"/>
</dbReference>
<dbReference type="GO" id="GO:0051537">
    <property type="term" value="F:2 iron, 2 sulfur cluster binding"/>
    <property type="evidence" value="ECO:0007669"/>
    <property type="project" value="UniProtKB-KW"/>
</dbReference>